<dbReference type="InterPro" id="IPR013702">
    <property type="entry name" value="FIST_domain_N"/>
</dbReference>
<protein>
    <submittedName>
        <fullName evidence="3">Sensor domain-containing phosphodiesterase</fullName>
    </submittedName>
</protein>
<dbReference type="Pfam" id="PF00563">
    <property type="entry name" value="EAL"/>
    <property type="match status" value="1"/>
</dbReference>
<dbReference type="InterPro" id="IPR019494">
    <property type="entry name" value="FIST_C"/>
</dbReference>
<accession>A0A8J2XL90</accession>
<dbReference type="Gene3D" id="3.30.70.270">
    <property type="match status" value="1"/>
</dbReference>
<dbReference type="Proteomes" id="UP000619743">
    <property type="component" value="Unassembled WGS sequence"/>
</dbReference>
<dbReference type="PROSITE" id="PS50887">
    <property type="entry name" value="GGDEF"/>
    <property type="match status" value="1"/>
</dbReference>
<evidence type="ECO:0000313" key="4">
    <source>
        <dbReference type="Proteomes" id="UP000619743"/>
    </source>
</evidence>
<organism evidence="3 4">
    <name type="scientific">Neiella marina</name>
    <dbReference type="NCBI Taxonomy" id="508461"/>
    <lineage>
        <taxon>Bacteria</taxon>
        <taxon>Pseudomonadati</taxon>
        <taxon>Pseudomonadota</taxon>
        <taxon>Gammaproteobacteria</taxon>
        <taxon>Alteromonadales</taxon>
        <taxon>Echinimonadaceae</taxon>
        <taxon>Neiella</taxon>
    </lineage>
</organism>
<dbReference type="Pfam" id="PF00990">
    <property type="entry name" value="GGDEF"/>
    <property type="match status" value="1"/>
</dbReference>
<evidence type="ECO:0000259" key="2">
    <source>
        <dbReference type="PROSITE" id="PS50887"/>
    </source>
</evidence>
<reference evidence="4" key="1">
    <citation type="journal article" date="2019" name="Int. J. Syst. Evol. Microbiol.">
        <title>The Global Catalogue of Microorganisms (GCM) 10K type strain sequencing project: providing services to taxonomists for standard genome sequencing and annotation.</title>
        <authorList>
            <consortium name="The Broad Institute Genomics Platform"/>
            <consortium name="The Broad Institute Genome Sequencing Center for Infectious Disease"/>
            <person name="Wu L."/>
            <person name="Ma J."/>
        </authorList>
    </citation>
    <scope>NUCLEOTIDE SEQUENCE [LARGE SCALE GENOMIC DNA]</scope>
    <source>
        <strain evidence="4">CGMCC 1.10130</strain>
    </source>
</reference>
<dbReference type="AlphaFoldDB" id="A0A8J2XL90"/>
<dbReference type="SUPFAM" id="SSF55073">
    <property type="entry name" value="Nucleotide cyclase"/>
    <property type="match status" value="1"/>
</dbReference>
<dbReference type="SMART" id="SM00267">
    <property type="entry name" value="GGDEF"/>
    <property type="match status" value="1"/>
</dbReference>
<feature type="domain" description="GGDEF" evidence="2">
    <location>
        <begin position="441"/>
        <end position="585"/>
    </location>
</feature>
<dbReference type="OrthoDB" id="5894408at2"/>
<dbReference type="Pfam" id="PF10442">
    <property type="entry name" value="FIST_C"/>
    <property type="match status" value="1"/>
</dbReference>
<comment type="caution">
    <text evidence="3">The sequence shown here is derived from an EMBL/GenBank/DDBJ whole genome shotgun (WGS) entry which is preliminary data.</text>
</comment>
<proteinExistence type="predicted"/>
<keyword evidence="4" id="KW-1185">Reference proteome</keyword>
<dbReference type="GO" id="GO:0071111">
    <property type="term" value="F:cyclic-guanylate-specific phosphodiesterase activity"/>
    <property type="evidence" value="ECO:0007669"/>
    <property type="project" value="InterPro"/>
</dbReference>
<dbReference type="CDD" id="cd01948">
    <property type="entry name" value="EAL"/>
    <property type="match status" value="1"/>
</dbReference>
<dbReference type="EMBL" id="BMDX01000002">
    <property type="protein sequence ID" value="GGA67331.1"/>
    <property type="molecule type" value="Genomic_DNA"/>
</dbReference>
<evidence type="ECO:0000313" key="3">
    <source>
        <dbReference type="EMBL" id="GGA67331.1"/>
    </source>
</evidence>
<sequence length="848" mass="94813">MYTQSSHIESIEHLKQWLQVASAQAPADPSAVLVQLYAYEYTSNVEQYAKQIQQQLPTALITGASSQQGVVNADAEIHSITVIISWFENTRLAASWQPMTDDLYEAGQQIAADIVNDDTQVLLILVDNFSFNSELFWQGMQTLEHEIVIAGGQAVPIPSGSWLLLNDEIHHRAAIAISLSSLSLSAVNCGLSDWFPIGRAHQVGFSAGNRVYKIGGRTAYDQYCRYLNNGQKVSLEAIADFPLMTGDQREYTVLTPTRIHQDGSIEFDHGLTEGEEVWFVYSHPSLTAQHKQDSLAQLEEFQPESIFIYNCCSRANLVHQPGANELEPFAELAQTAGFYCYGEFSGVKQPQSLHHTLTYLALSESPTSQPPGVMPHDAHNSLSHLFHVIRRSLADLEVMTEDLETEVAHKNQQLVQSLKTDSLTGLPNYMALQEACSNSVHITHAVAVRLNNLAAINEFYGHHIGDVALRYVAKKIQLWACELEANCHVYYTGPSEWVLTLQRVSGDMTPILGHTIEQFIEELEAQPIDLTGHLNGAYLNVVLTAGIADYSDLANDNCKTNELVLKAHEARRRARQKNSLVCSANELSGSTSQVQHHINALYQVNTALAEQRVFLFGHPIFSAGDRQQVSTECLVRIHQHDQFILPSEFLVPIQDTHVYSRLSRHIIEQALTLMDGGDKRYSINLAPQDLQNDHTMQLLLNRISRLKTPHLLGIEIVETEEIEDYLHLKNICSAIRRHGARLIIDDFGSGYSNIDEILALSPDVIKFDGSLIRHIDRNERQRLIVSNMVKLFTDMKIETVAEFVHNETVCEMVEDLGVDYLQGFYLAEPGLLSASPEPVRLKRASPIG</sequence>
<dbReference type="SMART" id="SM00052">
    <property type="entry name" value="EAL"/>
    <property type="match status" value="1"/>
</dbReference>
<dbReference type="InterPro" id="IPR043128">
    <property type="entry name" value="Rev_trsase/Diguanyl_cyclase"/>
</dbReference>
<dbReference type="RefSeq" id="WP_087504426.1">
    <property type="nucleotide sequence ID" value="NZ_BMDX01000002.1"/>
</dbReference>
<name>A0A8J2XL90_9GAMM</name>
<gene>
    <name evidence="3" type="ORF">GCM10011369_06240</name>
</gene>
<dbReference type="PROSITE" id="PS50883">
    <property type="entry name" value="EAL"/>
    <property type="match status" value="1"/>
</dbReference>
<dbReference type="InterPro" id="IPR050706">
    <property type="entry name" value="Cyclic-di-GMP_PDE-like"/>
</dbReference>
<evidence type="ECO:0000259" key="1">
    <source>
        <dbReference type="PROSITE" id="PS50883"/>
    </source>
</evidence>
<dbReference type="InterPro" id="IPR029787">
    <property type="entry name" value="Nucleotide_cyclase"/>
</dbReference>
<dbReference type="SMART" id="SM01204">
    <property type="entry name" value="FIST_C"/>
    <property type="match status" value="1"/>
</dbReference>
<dbReference type="InterPro" id="IPR001633">
    <property type="entry name" value="EAL_dom"/>
</dbReference>
<dbReference type="Gene3D" id="3.20.20.450">
    <property type="entry name" value="EAL domain"/>
    <property type="match status" value="1"/>
</dbReference>
<dbReference type="PANTHER" id="PTHR33121:SF79">
    <property type="entry name" value="CYCLIC DI-GMP PHOSPHODIESTERASE PDED-RELATED"/>
    <property type="match status" value="1"/>
</dbReference>
<dbReference type="InterPro" id="IPR000160">
    <property type="entry name" value="GGDEF_dom"/>
</dbReference>
<dbReference type="Pfam" id="PF08495">
    <property type="entry name" value="FIST"/>
    <property type="match status" value="1"/>
</dbReference>
<dbReference type="PANTHER" id="PTHR33121">
    <property type="entry name" value="CYCLIC DI-GMP PHOSPHODIESTERASE PDEF"/>
    <property type="match status" value="1"/>
</dbReference>
<dbReference type="InterPro" id="IPR035919">
    <property type="entry name" value="EAL_sf"/>
</dbReference>
<dbReference type="SUPFAM" id="SSF141868">
    <property type="entry name" value="EAL domain-like"/>
    <property type="match status" value="1"/>
</dbReference>
<feature type="domain" description="EAL" evidence="1">
    <location>
        <begin position="597"/>
        <end position="843"/>
    </location>
</feature>
<dbReference type="SMART" id="SM00897">
    <property type="entry name" value="FIST"/>
    <property type="match status" value="1"/>
</dbReference>